<accession>A0A8R2B5B5</accession>
<dbReference type="Pfam" id="PF03564">
    <property type="entry name" value="DUF1759"/>
    <property type="match status" value="1"/>
</dbReference>
<dbReference type="InterPro" id="IPR043502">
    <property type="entry name" value="DNA/RNA_pol_sf"/>
</dbReference>
<dbReference type="SUPFAM" id="SSF53098">
    <property type="entry name" value="Ribonuclease H-like"/>
    <property type="match status" value="1"/>
</dbReference>
<dbReference type="Gene3D" id="3.30.70.270">
    <property type="match status" value="1"/>
</dbReference>
<dbReference type="InterPro" id="IPR008042">
    <property type="entry name" value="Retrotrans_Pao"/>
</dbReference>
<dbReference type="InterPro" id="IPR012337">
    <property type="entry name" value="RNaseH-like_sf"/>
</dbReference>
<dbReference type="InterPro" id="IPR005312">
    <property type="entry name" value="DUF1759"/>
</dbReference>
<evidence type="ECO:0000259" key="2">
    <source>
        <dbReference type="PROSITE" id="PS50994"/>
    </source>
</evidence>
<dbReference type="EnsemblMetazoa" id="XM_008184189.1">
    <property type="protein sequence ID" value="XP_008182411.1"/>
    <property type="gene ID" value="LOC103309243"/>
</dbReference>
<reference evidence="4" key="1">
    <citation type="submission" date="2010-06" db="EMBL/GenBank/DDBJ databases">
        <authorList>
            <person name="Jiang H."/>
            <person name="Abraham K."/>
            <person name="Ali S."/>
            <person name="Alsbrooks S.L."/>
            <person name="Anim B.N."/>
            <person name="Anosike U.S."/>
            <person name="Attaway T."/>
            <person name="Bandaranaike D.P."/>
            <person name="Battles P.K."/>
            <person name="Bell S.N."/>
            <person name="Bell A.V."/>
            <person name="Beltran B."/>
            <person name="Bickham C."/>
            <person name="Bustamante Y."/>
            <person name="Caleb T."/>
            <person name="Canada A."/>
            <person name="Cardenas V."/>
            <person name="Carter K."/>
            <person name="Chacko J."/>
            <person name="Chandrabose M.N."/>
            <person name="Chavez D."/>
            <person name="Chavez A."/>
            <person name="Chen L."/>
            <person name="Chu H.-S."/>
            <person name="Claassen K.J."/>
            <person name="Cockrell R."/>
            <person name="Collins M."/>
            <person name="Cooper J.A."/>
            <person name="Cree A."/>
            <person name="Curry S.M."/>
            <person name="Da Y."/>
            <person name="Dao M.D."/>
            <person name="Das B."/>
            <person name="Davila M.-L."/>
            <person name="Davy-Carroll L."/>
            <person name="Denson S."/>
            <person name="Dinh H."/>
            <person name="Ebong V.E."/>
            <person name="Edwards J.R."/>
            <person name="Egan A."/>
            <person name="El-Daye J."/>
            <person name="Escobedo L."/>
            <person name="Fernandez S."/>
            <person name="Fernando P.R."/>
            <person name="Flagg N."/>
            <person name="Forbes L.D."/>
            <person name="Fowler R.G."/>
            <person name="Fu Q."/>
            <person name="Gabisi R.A."/>
            <person name="Ganer J."/>
            <person name="Garbino Pronczuk A."/>
            <person name="Garcia R.M."/>
            <person name="Garner T."/>
            <person name="Garrett T.E."/>
            <person name="Gonzalez D.A."/>
            <person name="Hamid H."/>
            <person name="Hawkins E.S."/>
            <person name="Hirani K."/>
            <person name="Hogues M.E."/>
            <person name="Hollins B."/>
            <person name="Hsiao C.-H."/>
            <person name="Jabil R."/>
            <person name="James M.L."/>
            <person name="Jhangiani S.N."/>
            <person name="Johnson B."/>
            <person name="Johnson Q."/>
            <person name="Joshi V."/>
            <person name="Kalu J.B."/>
            <person name="Kam C."/>
            <person name="Kashfia A."/>
            <person name="Keebler J."/>
            <person name="Kisamo H."/>
            <person name="Kovar C.L."/>
            <person name="Lago L.A."/>
            <person name="Lai C.-Y."/>
            <person name="Laidlaw J."/>
            <person name="Lara F."/>
            <person name="Le T.-K."/>
            <person name="Lee S.L."/>
            <person name="Legall F.H."/>
            <person name="Lemon S.J."/>
            <person name="Lewis L.R."/>
            <person name="Li B."/>
            <person name="Liu Y."/>
            <person name="Liu Y.-S."/>
            <person name="Lopez J."/>
            <person name="Lozado R.J."/>
            <person name="Lu J."/>
            <person name="Madu R.C."/>
            <person name="Maheshwari M."/>
            <person name="Maheshwari R."/>
            <person name="Malloy K."/>
            <person name="Martinez E."/>
            <person name="Mathew T."/>
            <person name="Mercado I.C."/>
            <person name="Mercado C."/>
            <person name="Meyer B."/>
            <person name="Montgomery K."/>
            <person name="Morgan M.B."/>
            <person name="Munidasa M."/>
            <person name="Nazareth L.V."/>
            <person name="Nelson J."/>
            <person name="Ng B.M."/>
            <person name="Nguyen N.B."/>
            <person name="Nguyen P.Q."/>
            <person name="Nguyen T."/>
            <person name="Obregon M."/>
            <person name="Okwuonu G.O."/>
            <person name="Onwere C.G."/>
            <person name="Orozco G."/>
            <person name="Parra A."/>
            <person name="Patel S."/>
            <person name="Patil S."/>
            <person name="Perez A."/>
            <person name="Perez Y."/>
            <person name="Pham C."/>
            <person name="Primus E.L."/>
            <person name="Pu L.-L."/>
            <person name="Puazo M."/>
            <person name="Qin X."/>
            <person name="Quiroz J.B."/>
            <person name="Reese J."/>
            <person name="Richards S."/>
            <person name="Rives C.M."/>
            <person name="Robberts R."/>
            <person name="Ruiz S.J."/>
            <person name="Ruiz M.J."/>
            <person name="Santibanez J."/>
            <person name="Schneider B.W."/>
            <person name="Sisson I."/>
            <person name="Smith M."/>
            <person name="Sodergren E."/>
            <person name="Song X.-Z."/>
            <person name="Song B.B."/>
            <person name="Summersgill H."/>
            <person name="Thelus R."/>
            <person name="Thornton R.D."/>
            <person name="Trejos Z.Y."/>
            <person name="Usmani K."/>
            <person name="Vattathil S."/>
            <person name="Villasana D."/>
            <person name="Walker D.L."/>
            <person name="Wang S."/>
            <person name="Wang K."/>
            <person name="White C.S."/>
            <person name="Williams A.C."/>
            <person name="Williamson J."/>
            <person name="Wilson K."/>
            <person name="Woghiren I.O."/>
            <person name="Woodworth J.R."/>
            <person name="Worley K.C."/>
            <person name="Wright R.A."/>
            <person name="Wu W."/>
            <person name="Young L."/>
            <person name="Zhang L."/>
            <person name="Zhang J."/>
            <person name="Zhu Y."/>
            <person name="Muzny D.M."/>
            <person name="Weinstock G."/>
            <person name="Gibbs R.A."/>
        </authorList>
    </citation>
    <scope>NUCLEOTIDE SEQUENCE [LARGE SCALE GENOMIC DNA]</scope>
    <source>
        <strain evidence="4">LSR1</strain>
    </source>
</reference>
<protein>
    <recommendedName>
        <fullName evidence="2">Integrase catalytic domain-containing protein</fullName>
    </recommendedName>
</protein>
<dbReference type="InterPro" id="IPR040676">
    <property type="entry name" value="DUF5641"/>
</dbReference>
<organism evidence="3 4">
    <name type="scientific">Acyrthosiphon pisum</name>
    <name type="common">Pea aphid</name>
    <dbReference type="NCBI Taxonomy" id="7029"/>
    <lineage>
        <taxon>Eukaryota</taxon>
        <taxon>Metazoa</taxon>
        <taxon>Ecdysozoa</taxon>
        <taxon>Arthropoda</taxon>
        <taxon>Hexapoda</taxon>
        <taxon>Insecta</taxon>
        <taxon>Pterygota</taxon>
        <taxon>Neoptera</taxon>
        <taxon>Paraneoptera</taxon>
        <taxon>Hemiptera</taxon>
        <taxon>Sternorrhyncha</taxon>
        <taxon>Aphidomorpha</taxon>
        <taxon>Aphidoidea</taxon>
        <taxon>Aphididae</taxon>
        <taxon>Macrosiphini</taxon>
        <taxon>Acyrthosiphon</taxon>
    </lineage>
</organism>
<dbReference type="CDD" id="cd00303">
    <property type="entry name" value="retropepsin_like"/>
    <property type="match status" value="1"/>
</dbReference>
<dbReference type="KEGG" id="api:103309243"/>
<evidence type="ECO:0000313" key="4">
    <source>
        <dbReference type="Proteomes" id="UP000007819"/>
    </source>
</evidence>
<dbReference type="SUPFAM" id="SSF56672">
    <property type="entry name" value="DNA/RNA polymerases"/>
    <property type="match status" value="1"/>
</dbReference>
<dbReference type="Gene3D" id="2.40.70.10">
    <property type="entry name" value="Acid Proteases"/>
    <property type="match status" value="1"/>
</dbReference>
<dbReference type="PANTHER" id="PTHR47331">
    <property type="entry name" value="PHD-TYPE DOMAIN-CONTAINING PROTEIN"/>
    <property type="match status" value="1"/>
</dbReference>
<evidence type="ECO:0000256" key="1">
    <source>
        <dbReference type="SAM" id="MobiDB-lite"/>
    </source>
</evidence>
<dbReference type="PANTHER" id="PTHR47331:SF5">
    <property type="entry name" value="RIBONUCLEASE H"/>
    <property type="match status" value="1"/>
</dbReference>
<sequence>MVNPGEQDSARDNRVLQRTKTIALVARESTVTRINSIAELAKKVDKSLDLIPQFLAAAEDLDSLWETFVSQNAAVLEALLDLDESHTYSTSLEAEVRSTYMGVVIVVDKYRAPRATESSVVNEGSRSGSVDGSTSIIAGLPSGVRLPKIPLPSYSGDLCGWPVFRDQFNIQIIREELPKIVKFYYLLGCLQGDARQSIQNIVVSEATFDLAWSTLIDKYDKPRQLATLIVDKVFSIPAQSQESLEGLREFLVVFSDQIAMLKSLNIPDLGEFLLFALSARCLPISTRKGFEAINNNEFPCVSDMVKYVKDRVSLLEAVSFSGGPSRQVTSSDKSKTVLSRQNDKKSKVTLLTSKPSDSGQSSCLFCSSSHMSCKCPTFSNLAMDDRYQLARDKKVCFRCLNSLHWSNRCKVSKPCKKCPGRHHTLLHRNVESPIKEPVIEQNSMVGSVGQTSVLLGTAQMHVRDHSGVMQMVRAVIDSASQVSVISTSCVERLGLKRTRWTVPLTGLSGVKVPRVEGIVECLITPRYNYDHSIPVRAWVLPKVTNDMPLHNLPPHLKTKFSHLALADPLFDRSAPVDMLLGADVFAHIFDGKRVVLEDSLPAAFNTLFGWVIIGPVTNSDCDQTHSNLVSLTVSLEHMVQRFWEVEEPDSAPEIFSQAGQCEAIYLAERERDANGRFVVPLPFLNNHQSETFPGSRQVALRRFQNLERKLLSDEMLYQAYKAFMLEYESLGHMSVAPSPGIYFIPHHPVFKGAIISSKIRVVFDASAVASSKLSLNQCLHTGPKLQQDIVDILLRFRVHQFSFTADVCKMYRQVSVLPKYRAYQHIFWRASPVDELKEYELNTVTYGLNCAPFLALRVLQDLAEQECAGLPDVLDALTYQTYVDDICVGADTVDGLMKLRSDLQQVLSRAGLELKKWSSNAHQLLSSVPAADRATDASPFNDTDIGLTKVLGLQWKSSQDTFGFDVQLSEAVPTKRAVLSVIARIFDPLGFLAPVIFLAKHHMQQIWKANLTWDEPLPKELNNCWQAFVHGLPMLSEVRIPRFLNTYIQCQVHLCGFCDASERGYAAVVYLRTLSPNNPITVSLLGSKTKMAPMKSSTVPRLELCAALLLARWMSRIKKILEQKVSVVHMFAWTDSQIVLSWLVNPHELFKVFVSNRVHQVHQLLPQCSWGYVRSAKNPADCASRGMLPSELLLHSLYWSGPDFLLQPHEEWDVTSSPLPVNMLPEVKSISLAVEINGGAEWYSRFSNFTRMLRVVAWIRRFTGRCQKKCYSHEFLSRMELDESLVIIVRLAQCQSFAELQMTLKRGHTPHRIFARLRPFLDQDGVVRINGRLGNSELPETQKHPILLAKDSHLSHLIVRHWHLVTCHSGPRVITSLIGRQFWIMSVRVVIRKVLSLCTICVRSIAQSPHPLMADLPSSRVKACRPFSRVGVDYAGPLQMRECRLRKARCYKVYIAVFVCMTVKAVHLEVVLDLTTDAFLAAFDRFVARRGLPSDIYSDCGTNFVGAAKQLRNLINHPDNHNQISAHTQCTWHFNPPSAPHFGGLWEAAVRSAKTLLVRVMGCHNPTLEEMSTVLCRIEAVLNSRPLTPMTTSPLDLDYLTPGHFLIGQPLLAVPDVHIPEGHATLVHRWKLLHQCHQSFWRRWSNEYLCSLQTRNKWTSQGTNLNVGDMVVVKDHKGPPTSWLLGRITSLAPGKDGVVRVVKVLTSQGEFTRPTVKLVLLPME</sequence>
<dbReference type="OrthoDB" id="6595074at2759"/>
<dbReference type="InterPro" id="IPR043128">
    <property type="entry name" value="Rev_trsase/Diguanyl_cyclase"/>
</dbReference>
<reference evidence="3" key="2">
    <citation type="submission" date="2022-06" db="UniProtKB">
        <authorList>
            <consortium name="EnsemblMetazoa"/>
        </authorList>
    </citation>
    <scope>IDENTIFICATION</scope>
</reference>
<dbReference type="GO" id="GO:0042575">
    <property type="term" value="C:DNA polymerase complex"/>
    <property type="evidence" value="ECO:0007669"/>
    <property type="project" value="UniProtKB-ARBA"/>
</dbReference>
<dbReference type="RefSeq" id="XP_008182411.1">
    <property type="nucleotide sequence ID" value="XM_008184189.1"/>
</dbReference>
<dbReference type="InterPro" id="IPR001584">
    <property type="entry name" value="Integrase_cat-core"/>
</dbReference>
<keyword evidence="4" id="KW-1185">Reference proteome</keyword>
<feature type="domain" description="Integrase catalytic" evidence="2">
    <location>
        <begin position="1422"/>
        <end position="1610"/>
    </location>
</feature>
<evidence type="ECO:0000313" key="3">
    <source>
        <dbReference type="EnsemblMetazoa" id="XP_008182411.1"/>
    </source>
</evidence>
<dbReference type="Gene3D" id="3.30.420.10">
    <property type="entry name" value="Ribonuclease H-like superfamily/Ribonuclease H"/>
    <property type="match status" value="1"/>
</dbReference>
<dbReference type="GO" id="GO:0015074">
    <property type="term" value="P:DNA integration"/>
    <property type="evidence" value="ECO:0007669"/>
    <property type="project" value="InterPro"/>
</dbReference>
<dbReference type="PROSITE" id="PS50994">
    <property type="entry name" value="INTEGRASE"/>
    <property type="match status" value="1"/>
</dbReference>
<dbReference type="InterPro" id="IPR021109">
    <property type="entry name" value="Peptidase_aspartic_dom_sf"/>
</dbReference>
<feature type="compositionally biased region" description="Polar residues" evidence="1">
    <location>
        <begin position="322"/>
        <end position="340"/>
    </location>
</feature>
<name>A0A8R2B5B5_ACYPI</name>
<dbReference type="Proteomes" id="UP000007819">
    <property type="component" value="Unassembled WGS sequence"/>
</dbReference>
<dbReference type="Pfam" id="PF05380">
    <property type="entry name" value="Peptidase_A17"/>
    <property type="match status" value="1"/>
</dbReference>
<proteinExistence type="predicted"/>
<dbReference type="Pfam" id="PF18701">
    <property type="entry name" value="DUF5641"/>
    <property type="match status" value="1"/>
</dbReference>
<feature type="region of interest" description="Disordered" evidence="1">
    <location>
        <begin position="321"/>
        <end position="359"/>
    </location>
</feature>
<dbReference type="GO" id="GO:0071897">
    <property type="term" value="P:DNA biosynthetic process"/>
    <property type="evidence" value="ECO:0007669"/>
    <property type="project" value="UniProtKB-ARBA"/>
</dbReference>
<dbReference type="InterPro" id="IPR036397">
    <property type="entry name" value="RNaseH_sf"/>
</dbReference>
<dbReference type="Gene3D" id="3.10.10.10">
    <property type="entry name" value="HIV Type 1 Reverse Transcriptase, subunit A, domain 1"/>
    <property type="match status" value="1"/>
</dbReference>
<dbReference type="GeneID" id="103309243"/>
<dbReference type="GO" id="GO:0003676">
    <property type="term" value="F:nucleic acid binding"/>
    <property type="evidence" value="ECO:0007669"/>
    <property type="project" value="InterPro"/>
</dbReference>